<accession>A0A830DU12</accession>
<keyword evidence="2" id="KW-0442">Lipid degradation</keyword>
<dbReference type="Gene3D" id="3.30.870.10">
    <property type="entry name" value="Endonuclease Chain A"/>
    <property type="match status" value="2"/>
</dbReference>
<dbReference type="PROSITE" id="PS50035">
    <property type="entry name" value="PLD"/>
    <property type="match status" value="1"/>
</dbReference>
<reference evidence="6" key="2">
    <citation type="submission" date="2020-09" db="EMBL/GenBank/DDBJ databases">
        <authorList>
            <person name="Sun Q."/>
            <person name="Sedlacek I."/>
        </authorList>
    </citation>
    <scope>NUCLEOTIDE SEQUENCE</scope>
    <source>
        <strain evidence="6">CCM 7217</strain>
    </source>
</reference>
<dbReference type="InterPro" id="IPR025202">
    <property type="entry name" value="PLD-like_dom"/>
</dbReference>
<dbReference type="SUPFAM" id="SSF56024">
    <property type="entry name" value="Phospholipase D/nuclease"/>
    <property type="match status" value="2"/>
</dbReference>
<dbReference type="Pfam" id="PF13091">
    <property type="entry name" value="PLDc_2"/>
    <property type="match status" value="2"/>
</dbReference>
<dbReference type="PANTHER" id="PTHR43856:SF1">
    <property type="entry name" value="MITOCHONDRIAL CARDIOLIPIN HYDROLASE"/>
    <property type="match status" value="1"/>
</dbReference>
<comment type="caution">
    <text evidence="6">The sequence shown here is derived from an EMBL/GenBank/DDBJ whole genome shotgun (WGS) entry which is preliminary data.</text>
</comment>
<evidence type="ECO:0000313" key="6">
    <source>
        <dbReference type="EMBL" id="GGC60639.1"/>
    </source>
</evidence>
<dbReference type="CDD" id="cd09128">
    <property type="entry name" value="PLDc_unchar1_2"/>
    <property type="match status" value="1"/>
</dbReference>
<organism evidence="6 7">
    <name type="scientific">Haloferax sulfurifontis</name>
    <dbReference type="NCBI Taxonomy" id="255616"/>
    <lineage>
        <taxon>Archaea</taxon>
        <taxon>Methanobacteriati</taxon>
        <taxon>Methanobacteriota</taxon>
        <taxon>Stenosarchaea group</taxon>
        <taxon>Halobacteria</taxon>
        <taxon>Halobacteriales</taxon>
        <taxon>Haloferacaceae</taxon>
        <taxon>Haloferax</taxon>
    </lineage>
</organism>
<dbReference type="GO" id="GO:0016042">
    <property type="term" value="P:lipid catabolic process"/>
    <property type="evidence" value="ECO:0007669"/>
    <property type="project" value="UniProtKB-KW"/>
</dbReference>
<feature type="region of interest" description="Disordered" evidence="4">
    <location>
        <begin position="31"/>
        <end position="77"/>
    </location>
</feature>
<dbReference type="PANTHER" id="PTHR43856">
    <property type="entry name" value="CARDIOLIPIN HYDROLASE"/>
    <property type="match status" value="1"/>
</dbReference>
<evidence type="ECO:0000256" key="3">
    <source>
        <dbReference type="ARBA" id="ARBA00023098"/>
    </source>
</evidence>
<feature type="domain" description="PLD phosphodiesterase" evidence="5">
    <location>
        <begin position="473"/>
        <end position="499"/>
    </location>
</feature>
<evidence type="ECO:0000256" key="1">
    <source>
        <dbReference type="ARBA" id="ARBA00022801"/>
    </source>
</evidence>
<dbReference type="InterPro" id="IPR051406">
    <property type="entry name" value="PLD_domain"/>
</dbReference>
<dbReference type="AlphaFoldDB" id="A0A830DU12"/>
<name>A0A830DU12_9EURY</name>
<dbReference type="RefSeq" id="WP_188423959.1">
    <property type="nucleotide sequence ID" value="NZ_BMCI01000004.1"/>
</dbReference>
<dbReference type="SMART" id="SM00155">
    <property type="entry name" value="PLDc"/>
    <property type="match status" value="2"/>
</dbReference>
<proteinExistence type="predicted"/>
<sequence length="562" mass="58746">MSRRPLTAAFAASLVVLLAAAAVVPAPIAAAPGTEDATDSATPTTASTAPTTTADPSASGEPRIVSALPDPATPGDRGEFVAVAAPAGTELSLSDGEETVSFVAPGGTVAVATDPAAASNLTDRPVVASGLDLANGGETVTLRVVGDDGEGGNGVVADRLSYERSREGALLERRDGAWSWWPRALPRRNVTTRGPANATLFVLPDSPDRPIATLRAADERILLAGYVVSSARVADELVAARERGVAVSVLVEDSPVGGFPRRSARVLDRLADAGVSVRVVGDPHSFHHPKYAVVDDAALVMTENWKPAGTGGRKSRGWGVVARSPTVAADLAATFEDDASLPETAPWETYRVGRSFVRTESATGSYPSRVAPESVRVDRVAVIRAPDNAESAVVSRLDAAEGRIDVLQPTVEADGPFVRALKRAAGRGVRVRLLLGSAWYDEEENRALAERLNEWADRTGSPLSVRLARPGGRYGAIHAKGVVADDTALVGSLNWNRHSARENREVVLALSDPAAAAYFREAFAADWRASGRGAEPRTGLVAAAALAVVVGLAALRRLEFEE</sequence>
<evidence type="ECO:0000256" key="4">
    <source>
        <dbReference type="SAM" id="MobiDB-lite"/>
    </source>
</evidence>
<evidence type="ECO:0000256" key="2">
    <source>
        <dbReference type="ARBA" id="ARBA00022963"/>
    </source>
</evidence>
<dbReference type="GO" id="GO:0016891">
    <property type="term" value="F:RNA endonuclease activity producing 5'-phosphomonoesters, hydrolytic mechanism"/>
    <property type="evidence" value="ECO:0007669"/>
    <property type="project" value="TreeGrafter"/>
</dbReference>
<evidence type="ECO:0000259" key="5">
    <source>
        <dbReference type="PROSITE" id="PS50035"/>
    </source>
</evidence>
<gene>
    <name evidence="6" type="ORF">GCM10007209_23370</name>
</gene>
<dbReference type="InterPro" id="IPR001736">
    <property type="entry name" value="PLipase_D/transphosphatidylase"/>
</dbReference>
<dbReference type="Proteomes" id="UP000646833">
    <property type="component" value="Unassembled WGS sequence"/>
</dbReference>
<evidence type="ECO:0000313" key="7">
    <source>
        <dbReference type="Proteomes" id="UP000646833"/>
    </source>
</evidence>
<reference evidence="6" key="1">
    <citation type="journal article" date="2014" name="Int. J. Syst. Evol. Microbiol.">
        <title>Complete genome sequence of Corynebacterium casei LMG S-19264T (=DSM 44701T), isolated from a smear-ripened cheese.</title>
        <authorList>
            <consortium name="US DOE Joint Genome Institute (JGI-PGF)"/>
            <person name="Walter F."/>
            <person name="Albersmeier A."/>
            <person name="Kalinowski J."/>
            <person name="Ruckert C."/>
        </authorList>
    </citation>
    <scope>NUCLEOTIDE SEQUENCE</scope>
    <source>
        <strain evidence="6">CCM 7217</strain>
    </source>
</reference>
<keyword evidence="1" id="KW-0378">Hydrolase</keyword>
<protein>
    <submittedName>
        <fullName evidence="6">Phospholipase</fullName>
    </submittedName>
</protein>
<feature type="compositionally biased region" description="Low complexity" evidence="4">
    <location>
        <begin position="39"/>
        <end position="59"/>
    </location>
</feature>
<keyword evidence="3" id="KW-0443">Lipid metabolism</keyword>
<dbReference type="EMBL" id="BMCI01000004">
    <property type="protein sequence ID" value="GGC60639.1"/>
    <property type="molecule type" value="Genomic_DNA"/>
</dbReference>